<proteinExistence type="predicted"/>
<feature type="domain" description="N-acetyltransferase" evidence="4">
    <location>
        <begin position="208"/>
        <end position="354"/>
    </location>
</feature>
<protein>
    <submittedName>
        <fullName evidence="5">GNAT family N-acetyltransferase</fullName>
        <ecNumber evidence="5">2.3.1.-</ecNumber>
    </submittedName>
</protein>
<dbReference type="PIRSF" id="PIRSF000423">
    <property type="entry name" value="ArgA"/>
    <property type="match status" value="1"/>
</dbReference>
<evidence type="ECO:0000313" key="6">
    <source>
        <dbReference type="Proteomes" id="UP001597297"/>
    </source>
</evidence>
<dbReference type="EMBL" id="JBHUJC010000041">
    <property type="protein sequence ID" value="MFD2277403.1"/>
    <property type="molecule type" value="Genomic_DNA"/>
</dbReference>
<dbReference type="SUPFAM" id="SSF55729">
    <property type="entry name" value="Acyl-CoA N-acyltransferases (Nat)"/>
    <property type="match status" value="1"/>
</dbReference>
<evidence type="ECO:0000256" key="1">
    <source>
        <dbReference type="ARBA" id="ARBA00004730"/>
    </source>
</evidence>
<evidence type="ECO:0000256" key="2">
    <source>
        <dbReference type="ARBA" id="ARBA00022679"/>
    </source>
</evidence>
<dbReference type="GO" id="GO:0016746">
    <property type="term" value="F:acyltransferase activity"/>
    <property type="evidence" value="ECO:0007669"/>
    <property type="project" value="UniProtKB-KW"/>
</dbReference>
<dbReference type="Pfam" id="PF00583">
    <property type="entry name" value="Acetyltransf_1"/>
    <property type="match status" value="1"/>
</dbReference>
<comment type="pathway">
    <text evidence="1">Amino-acid biosynthesis; L-arginine biosynthesis.</text>
</comment>
<dbReference type="Proteomes" id="UP001597297">
    <property type="component" value="Unassembled WGS sequence"/>
</dbReference>
<dbReference type="Gene3D" id="3.40.630.30">
    <property type="match status" value="1"/>
</dbReference>
<dbReference type="InterPro" id="IPR010167">
    <property type="entry name" value="NH2A_AcTrfase"/>
</dbReference>
<keyword evidence="3 5" id="KW-0012">Acyltransferase</keyword>
<organism evidence="5 6">
    <name type="scientific">Rubritalea spongiae</name>
    <dbReference type="NCBI Taxonomy" id="430797"/>
    <lineage>
        <taxon>Bacteria</taxon>
        <taxon>Pseudomonadati</taxon>
        <taxon>Verrucomicrobiota</taxon>
        <taxon>Verrucomicrobiia</taxon>
        <taxon>Verrucomicrobiales</taxon>
        <taxon>Rubritaleaceae</taxon>
        <taxon>Rubritalea</taxon>
    </lineage>
</organism>
<sequence>MNQLSTDLRGLLHYVPQFRGKLFVVDLEWSLMSEASKAEVIMDLTALQSIGVRLLVVASNEGLEDFVDWATDHELKLSSVIEDMQEDFVQEVLERGQAALCRRSGGLLDHELSKLAQSLSAKKMIAIAEFKPVELNGEQLKFLRISEIEELEVQLTEKESELLARAAEACRIGIDRVHLLDSRVPGVLLDELFSNEGVGTMVYSGTYRHIRLLREEDISELLAMIGRSVRRTHLVPRSYEQIASSLDDYAVMEVDGHVVGCVALYSHGKRGEIACLYVKQSHEGTGYGADLVHFMHDQARARGMESVFALTNRASRFFTESLAYSEMAIESLPAERREQLRNSGRDSLAFCYTL</sequence>
<keyword evidence="2 5" id="KW-0808">Transferase</keyword>
<reference evidence="6" key="1">
    <citation type="journal article" date="2019" name="Int. J. Syst. Evol. Microbiol.">
        <title>The Global Catalogue of Microorganisms (GCM) 10K type strain sequencing project: providing services to taxonomists for standard genome sequencing and annotation.</title>
        <authorList>
            <consortium name="The Broad Institute Genomics Platform"/>
            <consortium name="The Broad Institute Genome Sequencing Center for Infectious Disease"/>
            <person name="Wu L."/>
            <person name="Ma J."/>
        </authorList>
    </citation>
    <scope>NUCLEOTIDE SEQUENCE [LARGE SCALE GENOMIC DNA]</scope>
    <source>
        <strain evidence="6">JCM 16545</strain>
    </source>
</reference>
<dbReference type="PANTHER" id="PTHR30602">
    <property type="entry name" value="AMINO-ACID ACETYLTRANSFERASE"/>
    <property type="match status" value="1"/>
</dbReference>
<comment type="caution">
    <text evidence="5">The sequence shown here is derived from an EMBL/GenBank/DDBJ whole genome shotgun (WGS) entry which is preliminary data.</text>
</comment>
<gene>
    <name evidence="5" type="ORF">ACFSQZ_13060</name>
</gene>
<evidence type="ECO:0000259" key="4">
    <source>
        <dbReference type="PROSITE" id="PS51186"/>
    </source>
</evidence>
<evidence type="ECO:0000313" key="5">
    <source>
        <dbReference type="EMBL" id="MFD2277403.1"/>
    </source>
</evidence>
<dbReference type="InterPro" id="IPR036393">
    <property type="entry name" value="AceGlu_kinase-like_sf"/>
</dbReference>
<dbReference type="RefSeq" id="WP_377093812.1">
    <property type="nucleotide sequence ID" value="NZ_JBHSJM010000001.1"/>
</dbReference>
<dbReference type="Gene3D" id="3.40.1160.10">
    <property type="entry name" value="Acetylglutamate kinase-like"/>
    <property type="match status" value="1"/>
</dbReference>
<dbReference type="InterPro" id="IPR016181">
    <property type="entry name" value="Acyl_CoA_acyltransferase"/>
</dbReference>
<dbReference type="CDD" id="cd04301">
    <property type="entry name" value="NAT_SF"/>
    <property type="match status" value="1"/>
</dbReference>
<dbReference type="EC" id="2.3.1.-" evidence="5"/>
<dbReference type="InterPro" id="IPR000182">
    <property type="entry name" value="GNAT_dom"/>
</dbReference>
<dbReference type="SUPFAM" id="SSF53633">
    <property type="entry name" value="Carbamate kinase-like"/>
    <property type="match status" value="1"/>
</dbReference>
<dbReference type="PANTHER" id="PTHR30602:SF12">
    <property type="entry name" value="AMINO-ACID ACETYLTRANSFERASE NAGS1, CHLOROPLASTIC-RELATED"/>
    <property type="match status" value="1"/>
</dbReference>
<name>A0ABW5E443_9BACT</name>
<keyword evidence="6" id="KW-1185">Reference proteome</keyword>
<accession>A0ABW5E443</accession>
<evidence type="ECO:0000256" key="3">
    <source>
        <dbReference type="ARBA" id="ARBA00023315"/>
    </source>
</evidence>
<dbReference type="PROSITE" id="PS51186">
    <property type="entry name" value="GNAT"/>
    <property type="match status" value="1"/>
</dbReference>